<protein>
    <submittedName>
        <fullName evidence="2">Uncharacterized protein</fullName>
    </submittedName>
</protein>
<dbReference type="Proteomes" id="UP001162060">
    <property type="component" value="Unassembled WGS sequence"/>
</dbReference>
<gene>
    <name evidence="2" type="ORF">PM001_LOCUS10625</name>
    <name evidence="3" type="ORF">PM001_LOCUS10626</name>
</gene>
<dbReference type="EMBL" id="CAKLBY020000087">
    <property type="protein sequence ID" value="CAK7925475.1"/>
    <property type="molecule type" value="Genomic_DNA"/>
</dbReference>
<reference evidence="2" key="1">
    <citation type="submission" date="2024-01" db="EMBL/GenBank/DDBJ databases">
        <authorList>
            <person name="Webb A."/>
        </authorList>
    </citation>
    <scope>NUCLEOTIDE SEQUENCE</scope>
    <source>
        <strain evidence="2">Pm1</strain>
    </source>
</reference>
<organism evidence="2 4">
    <name type="scientific">Peronospora matthiolae</name>
    <dbReference type="NCBI Taxonomy" id="2874970"/>
    <lineage>
        <taxon>Eukaryota</taxon>
        <taxon>Sar</taxon>
        <taxon>Stramenopiles</taxon>
        <taxon>Oomycota</taxon>
        <taxon>Peronosporomycetes</taxon>
        <taxon>Peronosporales</taxon>
        <taxon>Peronosporaceae</taxon>
        <taxon>Peronospora</taxon>
    </lineage>
</organism>
<feature type="region of interest" description="Disordered" evidence="1">
    <location>
        <begin position="44"/>
        <end position="200"/>
    </location>
</feature>
<evidence type="ECO:0000313" key="3">
    <source>
        <dbReference type="EMBL" id="CAK7925476.1"/>
    </source>
</evidence>
<comment type="caution">
    <text evidence="2">The sequence shown here is derived from an EMBL/GenBank/DDBJ whole genome shotgun (WGS) entry which is preliminary data.</text>
</comment>
<feature type="compositionally biased region" description="Polar residues" evidence="1">
    <location>
        <begin position="90"/>
        <end position="110"/>
    </location>
</feature>
<evidence type="ECO:0000256" key="1">
    <source>
        <dbReference type="SAM" id="MobiDB-lite"/>
    </source>
</evidence>
<name>A0AAV1TT86_9STRA</name>
<proteinExistence type="predicted"/>
<evidence type="ECO:0000313" key="2">
    <source>
        <dbReference type="EMBL" id="CAK7925475.1"/>
    </source>
</evidence>
<feature type="compositionally biased region" description="Low complexity" evidence="1">
    <location>
        <begin position="55"/>
        <end position="67"/>
    </location>
</feature>
<feature type="compositionally biased region" description="Basic and acidic residues" evidence="1">
    <location>
        <begin position="138"/>
        <end position="183"/>
    </location>
</feature>
<accession>A0AAV1TT86</accession>
<sequence length="200" mass="21076">MRCAAKAARNAVARVHAAEESSYLASVAGDPSPAVAIQQQAVPAVNSPCGKSPRAADTSAASAVDTANRNEDNFEIELIYSGESDDESNSKATPHASGSSGADTTRSILTGSGERGGITSEIFGPSDCYENSSPHASLSDDRTRGDGGDASEHHHERRNSRDRVATGFRARADTTQEARDRNVLRHAPQVESPWMPSPQS</sequence>
<evidence type="ECO:0000313" key="4">
    <source>
        <dbReference type="Proteomes" id="UP001162060"/>
    </source>
</evidence>
<dbReference type="AlphaFoldDB" id="A0AAV1TT86"/>
<dbReference type="EMBL" id="CAKLBY020000087">
    <property type="protein sequence ID" value="CAK7925476.1"/>
    <property type="molecule type" value="Genomic_DNA"/>
</dbReference>